<reference evidence="2" key="2">
    <citation type="journal article" date="2021" name="Microbiol. Resour. Announc.">
        <title>Complete Genome Sequence of Polycladomyces abyssicola JIR-001T, Isolated from Hemipelagic Sediment in Deep Seawater.</title>
        <authorList>
            <person name="Tsubouchi T."/>
            <person name="Kaneko Y."/>
        </authorList>
    </citation>
    <scope>NUCLEOTIDE SEQUENCE</scope>
    <source>
        <strain evidence="2">JIR-001</strain>
    </source>
</reference>
<accession>A0A8D5UGV0</accession>
<dbReference type="KEGG" id="pabs:JIR001_31190"/>
<evidence type="ECO:0000313" key="3">
    <source>
        <dbReference type="Proteomes" id="UP000677436"/>
    </source>
</evidence>
<organism evidence="2 3">
    <name type="scientific">Polycladomyces abyssicola</name>
    <dbReference type="NCBI Taxonomy" id="1125966"/>
    <lineage>
        <taxon>Bacteria</taxon>
        <taxon>Bacillati</taxon>
        <taxon>Bacillota</taxon>
        <taxon>Bacilli</taxon>
        <taxon>Bacillales</taxon>
        <taxon>Thermoactinomycetaceae</taxon>
        <taxon>Polycladomyces</taxon>
    </lineage>
</organism>
<feature type="compositionally biased region" description="Polar residues" evidence="1">
    <location>
        <begin position="42"/>
        <end position="52"/>
    </location>
</feature>
<dbReference type="AlphaFoldDB" id="A0A8D5UGV0"/>
<sequence length="52" mass="5381">MTILRKQLKPEKIPGPDPAEGMIDDSSTDNGQQDGSLGGGTNSNDQSGGSDY</sequence>
<gene>
    <name evidence="2" type="ORF">JIR001_31190</name>
</gene>
<evidence type="ECO:0000256" key="1">
    <source>
        <dbReference type="SAM" id="MobiDB-lite"/>
    </source>
</evidence>
<protein>
    <submittedName>
        <fullName evidence="2">Uncharacterized protein</fullName>
    </submittedName>
</protein>
<dbReference type="EMBL" id="AP024601">
    <property type="protein sequence ID" value="BCU83336.1"/>
    <property type="molecule type" value="Genomic_DNA"/>
</dbReference>
<name>A0A8D5UGV0_9BACL</name>
<evidence type="ECO:0000313" key="2">
    <source>
        <dbReference type="EMBL" id="BCU83336.1"/>
    </source>
</evidence>
<feature type="region of interest" description="Disordered" evidence="1">
    <location>
        <begin position="1"/>
        <end position="52"/>
    </location>
</feature>
<keyword evidence="3" id="KW-1185">Reference proteome</keyword>
<dbReference type="Proteomes" id="UP000677436">
    <property type="component" value="Chromosome"/>
</dbReference>
<proteinExistence type="predicted"/>
<reference evidence="2" key="1">
    <citation type="journal article" date="2013" name="Int. J. Syst. Evol. Microbiol.">
        <title>Polycladomyces abyssicola gen. nov., sp. nov., a thermophilic filamentous bacterium isolated from hemipelagic sediment.</title>
        <authorList>
            <person name="Tsubouchi T."/>
            <person name="Shimane Y."/>
            <person name="Mori K."/>
            <person name="Usui K."/>
            <person name="Hiraki T."/>
            <person name="Tame A."/>
            <person name="Uematsu K."/>
            <person name="Maruyama T."/>
            <person name="Hatada Y."/>
        </authorList>
    </citation>
    <scope>NUCLEOTIDE SEQUENCE</scope>
    <source>
        <strain evidence="2">JIR-001</strain>
    </source>
</reference>